<feature type="non-terminal residue" evidence="2">
    <location>
        <position position="56"/>
    </location>
</feature>
<dbReference type="EMBL" id="JANPWB010000008">
    <property type="protein sequence ID" value="KAJ1161709.1"/>
    <property type="molecule type" value="Genomic_DNA"/>
</dbReference>
<gene>
    <name evidence="2" type="ORF">NDU88_002190</name>
</gene>
<name>A0AAV7SB66_PLEWA</name>
<proteinExistence type="predicted"/>
<evidence type="ECO:0000256" key="1">
    <source>
        <dbReference type="SAM" id="MobiDB-lite"/>
    </source>
</evidence>
<accession>A0AAV7SB66</accession>
<dbReference type="AlphaFoldDB" id="A0AAV7SB66"/>
<keyword evidence="3" id="KW-1185">Reference proteome</keyword>
<organism evidence="2 3">
    <name type="scientific">Pleurodeles waltl</name>
    <name type="common">Iberian ribbed newt</name>
    <dbReference type="NCBI Taxonomy" id="8319"/>
    <lineage>
        <taxon>Eukaryota</taxon>
        <taxon>Metazoa</taxon>
        <taxon>Chordata</taxon>
        <taxon>Craniata</taxon>
        <taxon>Vertebrata</taxon>
        <taxon>Euteleostomi</taxon>
        <taxon>Amphibia</taxon>
        <taxon>Batrachia</taxon>
        <taxon>Caudata</taxon>
        <taxon>Salamandroidea</taxon>
        <taxon>Salamandridae</taxon>
        <taxon>Pleurodelinae</taxon>
        <taxon>Pleurodeles</taxon>
    </lineage>
</organism>
<feature type="non-terminal residue" evidence="2">
    <location>
        <position position="1"/>
    </location>
</feature>
<reference evidence="2" key="1">
    <citation type="journal article" date="2022" name="bioRxiv">
        <title>Sequencing and chromosome-scale assembly of the giantPleurodeles waltlgenome.</title>
        <authorList>
            <person name="Brown T."/>
            <person name="Elewa A."/>
            <person name="Iarovenko S."/>
            <person name="Subramanian E."/>
            <person name="Araus A.J."/>
            <person name="Petzold A."/>
            <person name="Susuki M."/>
            <person name="Suzuki K.-i.T."/>
            <person name="Hayashi T."/>
            <person name="Toyoda A."/>
            <person name="Oliveira C."/>
            <person name="Osipova E."/>
            <person name="Leigh N.D."/>
            <person name="Simon A."/>
            <person name="Yun M.H."/>
        </authorList>
    </citation>
    <scope>NUCLEOTIDE SEQUENCE</scope>
    <source>
        <strain evidence="2">20211129_DDA</strain>
        <tissue evidence="2">Liver</tissue>
    </source>
</reference>
<comment type="caution">
    <text evidence="2">The sequence shown here is derived from an EMBL/GenBank/DDBJ whole genome shotgun (WGS) entry which is preliminary data.</text>
</comment>
<feature type="region of interest" description="Disordered" evidence="1">
    <location>
        <begin position="1"/>
        <end position="26"/>
    </location>
</feature>
<protein>
    <submittedName>
        <fullName evidence="2">Uncharacterized protein</fullName>
    </submittedName>
</protein>
<evidence type="ECO:0000313" key="2">
    <source>
        <dbReference type="EMBL" id="KAJ1161709.1"/>
    </source>
</evidence>
<sequence length="56" mass="6114">KLCKTTRMDNGSSQSSDSEEGEFEEKPLYPVAPTFNIEAEGVKDVSASPAFKCLDE</sequence>
<evidence type="ECO:0000313" key="3">
    <source>
        <dbReference type="Proteomes" id="UP001066276"/>
    </source>
</evidence>
<dbReference type="Proteomes" id="UP001066276">
    <property type="component" value="Chromosome 4_2"/>
</dbReference>